<gene>
    <name evidence="2" type="ORF">GW7_20864</name>
</gene>
<name>G5BVE3_HETGA</name>
<dbReference type="AlphaFoldDB" id="G5BVE3"/>
<organism evidence="2 3">
    <name type="scientific">Heterocephalus glaber</name>
    <name type="common">Naked mole rat</name>
    <dbReference type="NCBI Taxonomy" id="10181"/>
    <lineage>
        <taxon>Eukaryota</taxon>
        <taxon>Metazoa</taxon>
        <taxon>Chordata</taxon>
        <taxon>Craniata</taxon>
        <taxon>Vertebrata</taxon>
        <taxon>Euteleostomi</taxon>
        <taxon>Mammalia</taxon>
        <taxon>Eutheria</taxon>
        <taxon>Euarchontoglires</taxon>
        <taxon>Glires</taxon>
        <taxon>Rodentia</taxon>
        <taxon>Hystricomorpha</taxon>
        <taxon>Bathyergidae</taxon>
        <taxon>Heterocephalus</taxon>
    </lineage>
</organism>
<reference evidence="2 3" key="1">
    <citation type="journal article" date="2011" name="Nature">
        <title>Genome sequencing reveals insights into physiology and longevity of the naked mole rat.</title>
        <authorList>
            <person name="Kim E.B."/>
            <person name="Fang X."/>
            <person name="Fushan A.A."/>
            <person name="Huang Z."/>
            <person name="Lobanov A.V."/>
            <person name="Han L."/>
            <person name="Marino S.M."/>
            <person name="Sun X."/>
            <person name="Turanov A.A."/>
            <person name="Yang P."/>
            <person name="Yim S.H."/>
            <person name="Zhao X."/>
            <person name="Kasaikina M.V."/>
            <person name="Stoletzki N."/>
            <person name="Peng C."/>
            <person name="Polak P."/>
            <person name="Xiong Z."/>
            <person name="Kiezun A."/>
            <person name="Zhu Y."/>
            <person name="Chen Y."/>
            <person name="Kryukov G.V."/>
            <person name="Zhang Q."/>
            <person name="Peshkin L."/>
            <person name="Yang L."/>
            <person name="Bronson R.T."/>
            <person name="Buffenstein R."/>
            <person name="Wang B."/>
            <person name="Han C."/>
            <person name="Li Q."/>
            <person name="Chen L."/>
            <person name="Zhao W."/>
            <person name="Sunyaev S.R."/>
            <person name="Park T.J."/>
            <person name="Zhang G."/>
            <person name="Wang J."/>
            <person name="Gladyshev V.N."/>
        </authorList>
    </citation>
    <scope>NUCLEOTIDE SEQUENCE [LARGE SCALE GENOMIC DNA]</scope>
</reference>
<feature type="region of interest" description="Disordered" evidence="1">
    <location>
        <begin position="26"/>
        <end position="66"/>
    </location>
</feature>
<evidence type="ECO:0000313" key="3">
    <source>
        <dbReference type="Proteomes" id="UP000006813"/>
    </source>
</evidence>
<dbReference type="Proteomes" id="UP000006813">
    <property type="component" value="Unassembled WGS sequence"/>
</dbReference>
<evidence type="ECO:0000256" key="1">
    <source>
        <dbReference type="SAM" id="MobiDB-lite"/>
    </source>
</evidence>
<sequence>MGPNACLSLKFPQILVKITEDKVPKADVSEPDMAQPVESTWQDRLTGERFTVPEPRHSRGMQKAGRQTAAFTACNNQLPTSTQHKVNSNVLQARHESTDAQFPNNFITELSCNSPMK</sequence>
<dbReference type="InParanoid" id="G5BVE3"/>
<dbReference type="EMBL" id="JH172089">
    <property type="protein sequence ID" value="EHB13254.1"/>
    <property type="molecule type" value="Genomic_DNA"/>
</dbReference>
<proteinExistence type="predicted"/>
<accession>G5BVE3</accession>
<protein>
    <submittedName>
        <fullName evidence="2">Uncharacterized protein</fullName>
    </submittedName>
</protein>
<evidence type="ECO:0000313" key="2">
    <source>
        <dbReference type="EMBL" id="EHB13254.1"/>
    </source>
</evidence>